<keyword evidence="3" id="KW-1185">Reference proteome</keyword>
<evidence type="ECO:0000313" key="2">
    <source>
        <dbReference type="EMBL" id="MCJ2377789.1"/>
    </source>
</evidence>
<dbReference type="RefSeq" id="WP_244358038.1">
    <property type="nucleotide sequence ID" value="NZ_JAJNNZ010000010.1"/>
</dbReference>
<protein>
    <submittedName>
        <fullName evidence="2">DUF2850 domain-containing protein</fullName>
    </submittedName>
</protein>
<dbReference type="InterPro" id="IPR021271">
    <property type="entry name" value="DUF2850"/>
</dbReference>
<accession>A0A9X1WJC2</accession>
<sequence>MGSNTDGIANEVIVEDALRPNKWLERSLLLLALIGTVAVASLYSDLYQRFKEYNNPKSMVFGTWTEQGAAPFSTDAFTLSPLGVLVNSRIVATDFAWDGNELSYQQGGVEHRYQIINETKTEMRKVSPTYYSPLFVLSGKHKKNLR</sequence>
<evidence type="ECO:0000256" key="1">
    <source>
        <dbReference type="SAM" id="Phobius"/>
    </source>
</evidence>
<dbReference type="Pfam" id="PF11012">
    <property type="entry name" value="DUF2850"/>
    <property type="match status" value="1"/>
</dbReference>
<gene>
    <name evidence="2" type="ORF">LNL84_13210</name>
</gene>
<keyword evidence="1" id="KW-1133">Transmembrane helix</keyword>
<organism evidence="2 3">
    <name type="scientific">Vibrio gelatinilyticus</name>
    <dbReference type="NCBI Taxonomy" id="2893468"/>
    <lineage>
        <taxon>Bacteria</taxon>
        <taxon>Pseudomonadati</taxon>
        <taxon>Pseudomonadota</taxon>
        <taxon>Gammaproteobacteria</taxon>
        <taxon>Vibrionales</taxon>
        <taxon>Vibrionaceae</taxon>
        <taxon>Vibrio</taxon>
    </lineage>
</organism>
<dbReference type="Proteomes" id="UP001139488">
    <property type="component" value="Unassembled WGS sequence"/>
</dbReference>
<dbReference type="AlphaFoldDB" id="A0A9X1WJC2"/>
<dbReference type="EMBL" id="JAJNNZ010000010">
    <property type="protein sequence ID" value="MCJ2377789.1"/>
    <property type="molecule type" value="Genomic_DNA"/>
</dbReference>
<reference evidence="2" key="1">
    <citation type="submission" date="2021-11" db="EMBL/GenBank/DDBJ databases">
        <title>Vibrio ZSDE26 sp. nov. and Vibrio ZSDZ34 sp. nov., isolated from coastal seawater in Qingdao.</title>
        <authorList>
            <person name="Zhang P."/>
        </authorList>
    </citation>
    <scope>NUCLEOTIDE SEQUENCE</scope>
    <source>
        <strain evidence="2">ZSDZ34</strain>
    </source>
</reference>
<feature type="transmembrane region" description="Helical" evidence="1">
    <location>
        <begin position="28"/>
        <end position="47"/>
    </location>
</feature>
<keyword evidence="1" id="KW-0472">Membrane</keyword>
<evidence type="ECO:0000313" key="3">
    <source>
        <dbReference type="Proteomes" id="UP001139488"/>
    </source>
</evidence>
<name>A0A9X1WJC2_9VIBR</name>
<proteinExistence type="predicted"/>
<keyword evidence="1" id="KW-0812">Transmembrane</keyword>
<comment type="caution">
    <text evidence="2">The sequence shown here is derived from an EMBL/GenBank/DDBJ whole genome shotgun (WGS) entry which is preliminary data.</text>
</comment>